<feature type="region of interest" description="Disordered" evidence="1">
    <location>
        <begin position="53"/>
        <end position="79"/>
    </location>
</feature>
<feature type="region of interest" description="Disordered" evidence="1">
    <location>
        <begin position="101"/>
        <end position="123"/>
    </location>
</feature>
<feature type="compositionally biased region" description="Acidic residues" evidence="1">
    <location>
        <begin position="113"/>
        <end position="123"/>
    </location>
</feature>
<comment type="caution">
    <text evidence="2">The sequence shown here is derived from an EMBL/GenBank/DDBJ whole genome shotgun (WGS) entry which is preliminary data.</text>
</comment>
<organism evidence="2 3">
    <name type="scientific">Nocardiopsis tropica</name>
    <dbReference type="NCBI Taxonomy" id="109330"/>
    <lineage>
        <taxon>Bacteria</taxon>
        <taxon>Bacillati</taxon>
        <taxon>Actinomycetota</taxon>
        <taxon>Actinomycetes</taxon>
        <taxon>Streptosporangiales</taxon>
        <taxon>Nocardiopsidaceae</taxon>
        <taxon>Nocardiopsis</taxon>
    </lineage>
</organism>
<reference evidence="2 3" key="1">
    <citation type="submission" date="2023-07" db="EMBL/GenBank/DDBJ databases">
        <authorList>
            <person name="Girao M."/>
            <person name="Carvalho M.F."/>
        </authorList>
    </citation>
    <scope>NUCLEOTIDE SEQUENCE [LARGE SCALE GENOMIC DNA]</scope>
    <source>
        <strain evidence="2 3">66/93</strain>
    </source>
</reference>
<protein>
    <submittedName>
        <fullName evidence="2">Uncharacterized protein</fullName>
    </submittedName>
</protein>
<dbReference type="Proteomes" id="UP001348641">
    <property type="component" value="Unassembled WGS sequence"/>
</dbReference>
<dbReference type="EMBL" id="JAUUCC010000006">
    <property type="protein sequence ID" value="MEE2049668.1"/>
    <property type="molecule type" value="Genomic_DNA"/>
</dbReference>
<proteinExistence type="predicted"/>
<evidence type="ECO:0000256" key="1">
    <source>
        <dbReference type="SAM" id="MobiDB-lite"/>
    </source>
</evidence>
<evidence type="ECO:0000313" key="3">
    <source>
        <dbReference type="Proteomes" id="UP001348641"/>
    </source>
</evidence>
<evidence type="ECO:0000313" key="2">
    <source>
        <dbReference type="EMBL" id="MEE2049668.1"/>
    </source>
</evidence>
<name>A0ABU7KK46_9ACTN</name>
<sequence length="123" mass="12656">MTVDCRAGGAALAANERAGRTTRFLETLVSSMRLVGAKIQQRLRGRHQADLGDPVLVGAGEPGHAAQPSGDVLLDRRTGRAQSEAIDELVDAVKFTPALTGPAAHLNGAATGEAEEAQTGESA</sequence>
<gene>
    <name evidence="2" type="ORF">Q8A49_04085</name>
</gene>
<accession>A0ABU7KK46</accession>